<dbReference type="Proteomes" id="UP000016933">
    <property type="component" value="Unassembled WGS sequence"/>
</dbReference>
<dbReference type="PROSITE" id="PS50181">
    <property type="entry name" value="FBOX"/>
    <property type="match status" value="1"/>
</dbReference>
<evidence type="ECO:0000313" key="2">
    <source>
        <dbReference type="EMBL" id="EME44133.1"/>
    </source>
</evidence>
<dbReference type="PANTHER" id="PTHR38926:SF72">
    <property type="entry name" value="IM:7136021-RELATED"/>
    <property type="match status" value="1"/>
</dbReference>
<name>N1PMI3_DOTSN</name>
<dbReference type="HOGENOM" id="CLU_642541_0_0_1"/>
<dbReference type="STRING" id="675120.N1PMI3"/>
<dbReference type="InterPro" id="IPR001810">
    <property type="entry name" value="F-box_dom"/>
</dbReference>
<dbReference type="PANTHER" id="PTHR38926">
    <property type="entry name" value="F-BOX DOMAIN CONTAINING PROTEIN, EXPRESSED"/>
    <property type="match status" value="1"/>
</dbReference>
<proteinExistence type="predicted"/>
<sequence>MDPLAALPPELALKVLKYLPFRNVALAQTVNKSWLNFIRSEKSLWRHLNLFRPKCRVPTSFVDTAINVAGSSITIVTLYGDRMQDHDVAFQKLAHNCPLEKVTLMQTGVVKEDRQLVLTLRDLKHLRELRLGAENSLPITLCSFMLEPHVNNLEVLDLDGYAIRHDNCVSASVWPRVRALRIAARGQQGSGAGGIVGGLHLRFPVLETLEVSNIDRRRFPSERWPWDFTQCSHLRWLSLNLRELKLKALVIPPWITTLRLESENSEALHSSSPDDPFRVYLPQLEHLDLCLPGMTIKDVDKFLDAPSGSDSTAPSGLSNLTYLAINKWDFGEPGIENGASFTHLRLQRLRGLKLQFATGLEEARVRLIVEQLKYLQKLDVCQSDVTDNGVWYAVRNSGVTTMHLRGCQGVTETVVEWVRRKGIKVVR</sequence>
<reference evidence="3" key="1">
    <citation type="journal article" date="2012" name="PLoS Genet.">
        <title>The genomes of the fungal plant pathogens Cladosporium fulvum and Dothistroma septosporum reveal adaptation to different hosts and lifestyles but also signatures of common ancestry.</title>
        <authorList>
            <person name="de Wit P.J.G.M."/>
            <person name="van der Burgt A."/>
            <person name="Oekmen B."/>
            <person name="Stergiopoulos I."/>
            <person name="Abd-Elsalam K.A."/>
            <person name="Aerts A.L."/>
            <person name="Bahkali A.H."/>
            <person name="Beenen H.G."/>
            <person name="Chettri P."/>
            <person name="Cox M.P."/>
            <person name="Datema E."/>
            <person name="de Vries R.P."/>
            <person name="Dhillon B."/>
            <person name="Ganley A.R."/>
            <person name="Griffiths S.A."/>
            <person name="Guo Y."/>
            <person name="Hamelin R.C."/>
            <person name="Henrissat B."/>
            <person name="Kabir M.S."/>
            <person name="Jashni M.K."/>
            <person name="Kema G."/>
            <person name="Klaubauf S."/>
            <person name="Lapidus A."/>
            <person name="Levasseur A."/>
            <person name="Lindquist E."/>
            <person name="Mehrabi R."/>
            <person name="Ohm R.A."/>
            <person name="Owen T.J."/>
            <person name="Salamov A."/>
            <person name="Schwelm A."/>
            <person name="Schijlen E."/>
            <person name="Sun H."/>
            <person name="van den Burg H.A."/>
            <person name="van Ham R.C.H.J."/>
            <person name="Zhang S."/>
            <person name="Goodwin S.B."/>
            <person name="Grigoriev I.V."/>
            <person name="Collemare J."/>
            <person name="Bradshaw R.E."/>
        </authorList>
    </citation>
    <scope>NUCLEOTIDE SEQUENCE [LARGE SCALE GENOMIC DNA]</scope>
    <source>
        <strain evidence="3">NZE10 / CBS 128990</strain>
    </source>
</reference>
<organism evidence="2 3">
    <name type="scientific">Dothistroma septosporum (strain NZE10 / CBS 128990)</name>
    <name type="common">Red band needle blight fungus</name>
    <name type="synonym">Mycosphaerella pini</name>
    <dbReference type="NCBI Taxonomy" id="675120"/>
    <lineage>
        <taxon>Eukaryota</taxon>
        <taxon>Fungi</taxon>
        <taxon>Dikarya</taxon>
        <taxon>Ascomycota</taxon>
        <taxon>Pezizomycotina</taxon>
        <taxon>Dothideomycetes</taxon>
        <taxon>Dothideomycetidae</taxon>
        <taxon>Mycosphaerellales</taxon>
        <taxon>Mycosphaerellaceae</taxon>
        <taxon>Dothistroma</taxon>
    </lineage>
</organism>
<protein>
    <recommendedName>
        <fullName evidence="1">F-box domain-containing protein</fullName>
    </recommendedName>
</protein>
<dbReference type="InterPro" id="IPR036047">
    <property type="entry name" value="F-box-like_dom_sf"/>
</dbReference>
<evidence type="ECO:0000313" key="3">
    <source>
        <dbReference type="Proteomes" id="UP000016933"/>
    </source>
</evidence>
<accession>N1PMI3</accession>
<reference evidence="2 3" key="2">
    <citation type="journal article" date="2012" name="PLoS Pathog.">
        <title>Diverse lifestyles and strategies of plant pathogenesis encoded in the genomes of eighteen Dothideomycetes fungi.</title>
        <authorList>
            <person name="Ohm R.A."/>
            <person name="Feau N."/>
            <person name="Henrissat B."/>
            <person name="Schoch C.L."/>
            <person name="Horwitz B.A."/>
            <person name="Barry K.W."/>
            <person name="Condon B.J."/>
            <person name="Copeland A.C."/>
            <person name="Dhillon B."/>
            <person name="Glaser F."/>
            <person name="Hesse C.N."/>
            <person name="Kosti I."/>
            <person name="LaButti K."/>
            <person name="Lindquist E.A."/>
            <person name="Lucas S."/>
            <person name="Salamov A.A."/>
            <person name="Bradshaw R.E."/>
            <person name="Ciuffetti L."/>
            <person name="Hamelin R.C."/>
            <person name="Kema G.H.J."/>
            <person name="Lawrence C."/>
            <person name="Scott J.A."/>
            <person name="Spatafora J.W."/>
            <person name="Turgeon B.G."/>
            <person name="de Wit P.J.G.M."/>
            <person name="Zhong S."/>
            <person name="Goodwin S.B."/>
            <person name="Grigoriev I.V."/>
        </authorList>
    </citation>
    <scope>NUCLEOTIDE SEQUENCE [LARGE SCALE GENOMIC DNA]</scope>
    <source>
        <strain evidence="3">NZE10 / CBS 128990</strain>
    </source>
</reference>
<dbReference type="SMART" id="SM00256">
    <property type="entry name" value="FBOX"/>
    <property type="match status" value="1"/>
</dbReference>
<dbReference type="OrthoDB" id="629492at2759"/>
<dbReference type="Pfam" id="PF12937">
    <property type="entry name" value="F-box-like"/>
    <property type="match status" value="1"/>
</dbReference>
<dbReference type="Gene3D" id="1.20.1280.50">
    <property type="match status" value="1"/>
</dbReference>
<feature type="domain" description="F-box" evidence="1">
    <location>
        <begin position="1"/>
        <end position="48"/>
    </location>
</feature>
<dbReference type="EMBL" id="KB446539">
    <property type="protein sequence ID" value="EME44133.1"/>
    <property type="molecule type" value="Genomic_DNA"/>
</dbReference>
<dbReference type="Gene3D" id="3.80.10.10">
    <property type="entry name" value="Ribonuclease Inhibitor"/>
    <property type="match status" value="1"/>
</dbReference>
<dbReference type="OMA" id="CERVICL"/>
<gene>
    <name evidence="2" type="ORF">DOTSEDRAFT_71822</name>
</gene>
<keyword evidence="3" id="KW-1185">Reference proteome</keyword>
<evidence type="ECO:0000259" key="1">
    <source>
        <dbReference type="PROSITE" id="PS50181"/>
    </source>
</evidence>
<dbReference type="SUPFAM" id="SSF52047">
    <property type="entry name" value="RNI-like"/>
    <property type="match status" value="1"/>
</dbReference>
<dbReference type="AlphaFoldDB" id="N1PMI3"/>
<dbReference type="InterPro" id="IPR032675">
    <property type="entry name" value="LRR_dom_sf"/>
</dbReference>
<dbReference type="eggNOG" id="ENOG502SA77">
    <property type="taxonomic scope" value="Eukaryota"/>
</dbReference>
<dbReference type="SUPFAM" id="SSF81383">
    <property type="entry name" value="F-box domain"/>
    <property type="match status" value="1"/>
</dbReference>